<comment type="similarity">
    <text evidence="2">Belongs to the glycosyl hydrolase 88 family.</text>
</comment>
<keyword evidence="6" id="KW-1185">Reference proteome</keyword>
<dbReference type="Gene3D" id="1.50.10.10">
    <property type="match status" value="1"/>
</dbReference>
<sequence length="394" mass="45003">MVRNAIKVLVILISFTASSCKDVPNKSTGIDEISVDSLLNIRFQKYLDYDVDSLAFPRSYNSTTKKIFKVASKDWTSGFYPGNLWQLYNLTGDEAFKTKAIEWTTFMEKEKTNGGTHDMGFKMYCSFGEGYEVTGNEKYKEVIIESATTLATRFNEKVGSLRSWDFNSDIWEFPVIIDNMMNLELLFEATRISGDSTFHKIAIKHANTTLKNHFREDNSSVHVVVYDSISGTVKDKVTHQGFNDDSAWARGQAWGIYGFTMCYRYTKNPLFLEQAVKSAAFYLNNCNLPDDGIPYWDFNDPEIPNVVKDVSAATITASALVELSSYTNDNSYEDYADKVFKTLKSEEYILSSEIEAPFILNHSTGNWPKKDEMDVPIVYGDYYFLELMLRNKKI</sequence>
<dbReference type="InterPro" id="IPR012341">
    <property type="entry name" value="6hp_glycosidase-like_sf"/>
</dbReference>
<dbReference type="InterPro" id="IPR010905">
    <property type="entry name" value="Glyco_hydro_88"/>
</dbReference>
<dbReference type="GO" id="GO:0052757">
    <property type="term" value="F:chondroitin hydrolase activity"/>
    <property type="evidence" value="ECO:0007669"/>
    <property type="project" value="TreeGrafter"/>
</dbReference>
<dbReference type="PANTHER" id="PTHR36845">
    <property type="entry name" value="HYDROLASE, PUTATIVE (AFU_ORTHOLOGUE AFUA_7G05090)-RELATED"/>
    <property type="match status" value="1"/>
</dbReference>
<dbReference type="GO" id="GO:0000272">
    <property type="term" value="P:polysaccharide catabolic process"/>
    <property type="evidence" value="ECO:0007669"/>
    <property type="project" value="TreeGrafter"/>
</dbReference>
<name>A0A1M6MT42_9FLAO</name>
<gene>
    <name evidence="5" type="ORF">SAMN04488007_1737</name>
</gene>
<dbReference type="Proteomes" id="UP000184314">
    <property type="component" value="Unassembled WGS sequence"/>
</dbReference>
<dbReference type="RefSeq" id="WP_073243063.1">
    <property type="nucleotide sequence ID" value="NZ_FQZX01000001.1"/>
</dbReference>
<feature type="binding site" evidence="4">
    <location>
        <position position="254"/>
    </location>
    <ligand>
        <name>substrate</name>
    </ligand>
</feature>
<feature type="binding site" evidence="4">
    <location>
        <position position="238"/>
    </location>
    <ligand>
        <name>substrate</name>
    </ligand>
</feature>
<evidence type="ECO:0000313" key="6">
    <source>
        <dbReference type="Proteomes" id="UP000184314"/>
    </source>
</evidence>
<feature type="active site" description="Nucleophile" evidence="3">
    <location>
        <position position="118"/>
    </location>
</feature>
<dbReference type="PANTHER" id="PTHR36845:SF1">
    <property type="entry name" value="HYDROLASE, PUTATIVE (AFU_ORTHOLOGUE AFUA_7G05090)-RELATED"/>
    <property type="match status" value="1"/>
</dbReference>
<dbReference type="InterPro" id="IPR052369">
    <property type="entry name" value="UG_Glycosaminoglycan_Hydrolase"/>
</dbReference>
<dbReference type="Pfam" id="PF07470">
    <property type="entry name" value="Glyco_hydro_88"/>
    <property type="match status" value="1"/>
</dbReference>
<keyword evidence="1 5" id="KW-0378">Hydrolase</keyword>
<dbReference type="OrthoDB" id="428577at2"/>
<evidence type="ECO:0000256" key="4">
    <source>
        <dbReference type="PIRSR" id="PIRSR610905-2"/>
    </source>
</evidence>
<evidence type="ECO:0000256" key="2">
    <source>
        <dbReference type="ARBA" id="ARBA00038358"/>
    </source>
</evidence>
<dbReference type="PROSITE" id="PS51257">
    <property type="entry name" value="PROKAR_LIPOPROTEIN"/>
    <property type="match status" value="1"/>
</dbReference>
<dbReference type="AlphaFoldDB" id="A0A1M6MT42"/>
<feature type="binding site" evidence="4">
    <location>
        <position position="118"/>
    </location>
    <ligand>
        <name>substrate</name>
    </ligand>
</feature>
<evidence type="ECO:0000256" key="1">
    <source>
        <dbReference type="ARBA" id="ARBA00022801"/>
    </source>
</evidence>
<feature type="binding site" evidence="4">
    <location>
        <position position="250"/>
    </location>
    <ligand>
        <name>substrate</name>
    </ligand>
</feature>
<proteinExistence type="inferred from homology"/>
<dbReference type="EMBL" id="FQZX01000001">
    <property type="protein sequence ID" value="SHJ86560.1"/>
    <property type="molecule type" value="Genomic_DNA"/>
</dbReference>
<dbReference type="STRING" id="228958.SAMN04488007_1737"/>
<feature type="binding site" evidence="4">
    <location>
        <position position="178"/>
    </location>
    <ligand>
        <name>substrate</name>
    </ligand>
</feature>
<dbReference type="InterPro" id="IPR008928">
    <property type="entry name" value="6-hairpin_glycosidase_sf"/>
</dbReference>
<protein>
    <submittedName>
        <fullName evidence="5">Glycosyl Hydrolase Family 88</fullName>
    </submittedName>
</protein>
<reference evidence="6" key="1">
    <citation type="submission" date="2016-11" db="EMBL/GenBank/DDBJ databases">
        <authorList>
            <person name="Varghese N."/>
            <person name="Submissions S."/>
        </authorList>
    </citation>
    <scope>NUCLEOTIDE SEQUENCE [LARGE SCALE GENOMIC DNA]</scope>
    <source>
        <strain evidence="6">DSM 16478</strain>
    </source>
</reference>
<accession>A0A1M6MT42</accession>
<evidence type="ECO:0000313" key="5">
    <source>
        <dbReference type="EMBL" id="SHJ86560.1"/>
    </source>
</evidence>
<dbReference type="SUPFAM" id="SSF48208">
    <property type="entry name" value="Six-hairpin glycosidases"/>
    <property type="match status" value="1"/>
</dbReference>
<evidence type="ECO:0000256" key="3">
    <source>
        <dbReference type="PIRSR" id="PIRSR610905-1"/>
    </source>
</evidence>
<organism evidence="5 6">
    <name type="scientific">Maribacter aquivivus</name>
    <dbReference type="NCBI Taxonomy" id="228958"/>
    <lineage>
        <taxon>Bacteria</taxon>
        <taxon>Pseudomonadati</taxon>
        <taxon>Bacteroidota</taxon>
        <taxon>Flavobacteriia</taxon>
        <taxon>Flavobacteriales</taxon>
        <taxon>Flavobacteriaceae</taxon>
        <taxon>Maribacter</taxon>
    </lineage>
</organism>
<feature type="active site" description="Proton donor" evidence="3">
    <location>
        <position position="178"/>
    </location>
</feature>